<name>A0A1I8PHF5_STOCA</name>
<evidence type="ECO:0000256" key="4">
    <source>
        <dbReference type="ARBA" id="ARBA00023136"/>
    </source>
</evidence>
<dbReference type="VEuPathDB" id="VectorBase:SCAU008032"/>
<evidence type="ECO:0000259" key="6">
    <source>
        <dbReference type="PROSITE" id="PS50850"/>
    </source>
</evidence>
<organism evidence="7 8">
    <name type="scientific">Stomoxys calcitrans</name>
    <name type="common">Stable fly</name>
    <name type="synonym">Conops calcitrans</name>
    <dbReference type="NCBI Taxonomy" id="35570"/>
    <lineage>
        <taxon>Eukaryota</taxon>
        <taxon>Metazoa</taxon>
        <taxon>Ecdysozoa</taxon>
        <taxon>Arthropoda</taxon>
        <taxon>Hexapoda</taxon>
        <taxon>Insecta</taxon>
        <taxon>Pterygota</taxon>
        <taxon>Neoptera</taxon>
        <taxon>Endopterygota</taxon>
        <taxon>Diptera</taxon>
        <taxon>Brachycera</taxon>
        <taxon>Muscomorpha</taxon>
        <taxon>Muscoidea</taxon>
        <taxon>Muscidae</taxon>
        <taxon>Stomoxys</taxon>
    </lineage>
</organism>
<comment type="subcellular location">
    <subcellularLocation>
        <location evidence="1">Membrane</location>
        <topology evidence="1">Multi-pass membrane protein</topology>
    </subcellularLocation>
</comment>
<dbReference type="InterPro" id="IPR005828">
    <property type="entry name" value="MFS_sugar_transport-like"/>
</dbReference>
<evidence type="ECO:0000313" key="8">
    <source>
        <dbReference type="Proteomes" id="UP000095300"/>
    </source>
</evidence>
<accession>A0A1I8PHF5</accession>
<dbReference type="Gene3D" id="1.20.1250.20">
    <property type="entry name" value="MFS general substrate transporter like domains"/>
    <property type="match status" value="1"/>
</dbReference>
<keyword evidence="2 5" id="KW-0812">Transmembrane</keyword>
<proteinExistence type="predicted"/>
<evidence type="ECO:0000256" key="3">
    <source>
        <dbReference type="ARBA" id="ARBA00022989"/>
    </source>
</evidence>
<protein>
    <recommendedName>
        <fullName evidence="6">Major facilitator superfamily (MFS) profile domain-containing protein</fullName>
    </recommendedName>
</protein>
<dbReference type="STRING" id="35570.A0A1I8PHF5"/>
<dbReference type="GO" id="GO:0022857">
    <property type="term" value="F:transmembrane transporter activity"/>
    <property type="evidence" value="ECO:0007669"/>
    <property type="project" value="InterPro"/>
</dbReference>
<keyword evidence="4 5" id="KW-0472">Membrane</keyword>
<feature type="transmembrane region" description="Helical" evidence="5">
    <location>
        <begin position="345"/>
        <end position="364"/>
    </location>
</feature>
<evidence type="ECO:0000313" key="7">
    <source>
        <dbReference type="EnsemblMetazoa" id="SCAU008032-PA"/>
    </source>
</evidence>
<dbReference type="OrthoDB" id="6612291at2759"/>
<dbReference type="PANTHER" id="PTHR23529">
    <property type="entry name" value="GH19118P-RELATED"/>
    <property type="match status" value="1"/>
</dbReference>
<evidence type="ECO:0000256" key="1">
    <source>
        <dbReference type="ARBA" id="ARBA00004141"/>
    </source>
</evidence>
<dbReference type="Pfam" id="PF00083">
    <property type="entry name" value="Sugar_tr"/>
    <property type="match status" value="1"/>
</dbReference>
<dbReference type="Proteomes" id="UP000095300">
    <property type="component" value="Unassembled WGS sequence"/>
</dbReference>
<feature type="transmembrane region" description="Helical" evidence="5">
    <location>
        <begin position="415"/>
        <end position="434"/>
    </location>
</feature>
<feature type="transmembrane region" description="Helical" evidence="5">
    <location>
        <begin position="385"/>
        <end position="409"/>
    </location>
</feature>
<feature type="transmembrane region" description="Helical" evidence="5">
    <location>
        <begin position="178"/>
        <end position="195"/>
    </location>
</feature>
<gene>
    <name evidence="7" type="primary">106088512</name>
</gene>
<feature type="transmembrane region" description="Helical" evidence="5">
    <location>
        <begin position="318"/>
        <end position="339"/>
    </location>
</feature>
<evidence type="ECO:0000256" key="2">
    <source>
        <dbReference type="ARBA" id="ARBA00022692"/>
    </source>
</evidence>
<dbReference type="EnsemblMetazoa" id="SCAU008032-RA">
    <property type="protein sequence ID" value="SCAU008032-PA"/>
    <property type="gene ID" value="SCAU008032"/>
</dbReference>
<dbReference type="PROSITE" id="PS00217">
    <property type="entry name" value="SUGAR_TRANSPORT_2"/>
    <property type="match status" value="1"/>
</dbReference>
<dbReference type="GO" id="GO:0016020">
    <property type="term" value="C:membrane"/>
    <property type="evidence" value="ECO:0007669"/>
    <property type="project" value="UniProtKB-SubCell"/>
</dbReference>
<sequence>MNSRSGNTQLGYGNFKQLQLSPLVTGFLIFMSGGMCLAQSVGWIDGFVKITDRHFYYSWFIAVIIGALLTLPLRNLIPRRFLMGASSLLILVGGIIFVSVPFNMDGLIAGRYLNGIGIGLVTVPYLMYASEISLDSNRGKATGLEQLAIALGVTIQMVSTNQWKSTGGNFTANSLHGIFDIIFAVLALGSLFYFIESPVDFLRFGDDDSALKSLGQLQTPPTINMETHTRLAELRDYVREEEDLPIGVCFIRSILPLLKMIFYRSAVLALTYTTMLTVVAGIASLVNGSPWSPCLAACLRVLGSSLTLIVIDKFGRKIPSLLWILILGGLMIPIAVLMGDLGNLMSIYYMETVVSLWASMYFFVGLFAPNTSTYMSEAFPLRTKCYCMTICVVMEQIIQIVIINTVGYYGRDDGALLAVSIVVLAAGVGLIPMIPETKKTSLKEAQKRIASVSNCNWY</sequence>
<dbReference type="InterPro" id="IPR036259">
    <property type="entry name" value="MFS_trans_sf"/>
</dbReference>
<feature type="transmembrane region" description="Helical" evidence="5">
    <location>
        <begin position="112"/>
        <end position="129"/>
    </location>
</feature>
<dbReference type="PANTHER" id="PTHR23529:SF2">
    <property type="entry name" value="GH19118P-RELATED"/>
    <property type="match status" value="1"/>
</dbReference>
<feature type="transmembrane region" description="Helical" evidence="5">
    <location>
        <begin position="20"/>
        <end position="44"/>
    </location>
</feature>
<feature type="transmembrane region" description="Helical" evidence="5">
    <location>
        <begin position="290"/>
        <end position="311"/>
    </location>
</feature>
<dbReference type="InterPro" id="IPR020846">
    <property type="entry name" value="MFS_dom"/>
</dbReference>
<dbReference type="SUPFAM" id="SSF103473">
    <property type="entry name" value="MFS general substrate transporter"/>
    <property type="match status" value="1"/>
</dbReference>
<keyword evidence="3 5" id="KW-1133">Transmembrane helix</keyword>
<dbReference type="KEGG" id="scac:106088512"/>
<feature type="transmembrane region" description="Helical" evidence="5">
    <location>
        <begin position="261"/>
        <end position="284"/>
    </location>
</feature>
<dbReference type="PROSITE" id="PS50850">
    <property type="entry name" value="MFS"/>
    <property type="match status" value="1"/>
</dbReference>
<feature type="transmembrane region" description="Helical" evidence="5">
    <location>
        <begin position="56"/>
        <end position="74"/>
    </location>
</feature>
<feature type="domain" description="Major facilitator superfamily (MFS) profile" evidence="6">
    <location>
        <begin position="1"/>
        <end position="438"/>
    </location>
</feature>
<dbReference type="AlphaFoldDB" id="A0A1I8PHF5"/>
<reference evidence="7" key="1">
    <citation type="submission" date="2020-05" db="UniProtKB">
        <authorList>
            <consortium name="EnsemblMetazoa"/>
        </authorList>
    </citation>
    <scope>IDENTIFICATION</scope>
    <source>
        <strain evidence="7">USDA</strain>
    </source>
</reference>
<feature type="transmembrane region" description="Helical" evidence="5">
    <location>
        <begin position="81"/>
        <end position="100"/>
    </location>
</feature>
<evidence type="ECO:0000256" key="5">
    <source>
        <dbReference type="SAM" id="Phobius"/>
    </source>
</evidence>
<keyword evidence="8" id="KW-1185">Reference proteome</keyword>
<dbReference type="InterPro" id="IPR005829">
    <property type="entry name" value="Sugar_transporter_CS"/>
</dbReference>